<comment type="caution">
    <text evidence="2">The sequence shown here is derived from an EMBL/GenBank/DDBJ whole genome shotgun (WGS) entry which is preliminary data.</text>
</comment>
<dbReference type="AlphaFoldDB" id="A0A1R1ELJ0"/>
<keyword evidence="1" id="KW-0472">Membrane</keyword>
<feature type="transmembrane region" description="Helical" evidence="1">
    <location>
        <begin position="63"/>
        <end position="82"/>
    </location>
</feature>
<name>A0A1R1ELJ0_9BACL</name>
<feature type="transmembrane region" description="Helical" evidence="1">
    <location>
        <begin position="224"/>
        <end position="244"/>
    </location>
</feature>
<accession>A0A1R1ELJ0</accession>
<protein>
    <submittedName>
        <fullName evidence="2">Uncharacterized protein</fullName>
    </submittedName>
</protein>
<keyword evidence="1" id="KW-0812">Transmembrane</keyword>
<feature type="transmembrane region" description="Helical" evidence="1">
    <location>
        <begin position="187"/>
        <end position="204"/>
    </location>
</feature>
<dbReference type="Proteomes" id="UP000187172">
    <property type="component" value="Unassembled WGS sequence"/>
</dbReference>
<dbReference type="STRING" id="297318.BK138_21590"/>
<dbReference type="EMBL" id="MRTP01000006">
    <property type="protein sequence ID" value="OMF52670.1"/>
    <property type="molecule type" value="Genomic_DNA"/>
</dbReference>
<sequence length="257" mass="29279">MMSSGTFMDLVQHEFMVRGSWRKLNRVRLSRSWCVSYILIVAAAVVIVTTYLAARNDLELSSFWYMTLAFPYWIFFLGYGAVKREWSNDTYGWWLTLPIPRFRLIAAKWLGNCLKVWIAMIAIYIALSAYVLILTSAIDHYTYDMAVSFMITGINWLTVVAGLTPFIIAAGMLTISVMYSTAKPLTPLLWILFMGGFSIVYSNMNEYLLPEGRLETAGPATFFPFPWELPAIIIGSWAVAYGLIRAVTYVMDKKLDL</sequence>
<feature type="transmembrane region" description="Helical" evidence="1">
    <location>
        <begin position="32"/>
        <end position="51"/>
    </location>
</feature>
<keyword evidence="1" id="KW-1133">Transmembrane helix</keyword>
<keyword evidence="3" id="KW-1185">Reference proteome</keyword>
<gene>
    <name evidence="2" type="ORF">BK138_21590</name>
</gene>
<feature type="transmembrane region" description="Helical" evidence="1">
    <location>
        <begin position="153"/>
        <end position="175"/>
    </location>
</feature>
<feature type="transmembrane region" description="Helical" evidence="1">
    <location>
        <begin position="109"/>
        <end position="133"/>
    </location>
</feature>
<evidence type="ECO:0000313" key="3">
    <source>
        <dbReference type="Proteomes" id="UP000187172"/>
    </source>
</evidence>
<dbReference type="Pfam" id="PF12679">
    <property type="entry name" value="ABC2_membrane_2"/>
    <property type="match status" value="1"/>
</dbReference>
<proteinExistence type="predicted"/>
<evidence type="ECO:0000313" key="2">
    <source>
        <dbReference type="EMBL" id="OMF52670.1"/>
    </source>
</evidence>
<organism evidence="2 3">
    <name type="scientific">Paenibacillus rhizosphaerae</name>
    <dbReference type="NCBI Taxonomy" id="297318"/>
    <lineage>
        <taxon>Bacteria</taxon>
        <taxon>Bacillati</taxon>
        <taxon>Bacillota</taxon>
        <taxon>Bacilli</taxon>
        <taxon>Bacillales</taxon>
        <taxon>Paenibacillaceae</taxon>
        <taxon>Paenibacillus</taxon>
    </lineage>
</organism>
<evidence type="ECO:0000256" key="1">
    <source>
        <dbReference type="SAM" id="Phobius"/>
    </source>
</evidence>
<reference evidence="2 3" key="1">
    <citation type="submission" date="2016-11" db="EMBL/GenBank/DDBJ databases">
        <title>Paenibacillus species isolates.</title>
        <authorList>
            <person name="Beno S.M."/>
        </authorList>
    </citation>
    <scope>NUCLEOTIDE SEQUENCE [LARGE SCALE GENOMIC DNA]</scope>
    <source>
        <strain evidence="2 3">FSL R5-0378</strain>
    </source>
</reference>